<evidence type="ECO:0000313" key="3">
    <source>
        <dbReference type="EMBL" id="OAF64605.1"/>
    </source>
</evidence>
<keyword evidence="4" id="KW-1185">Reference proteome</keyword>
<organism evidence="3 4">
    <name type="scientific">Intoshia linei</name>
    <dbReference type="NCBI Taxonomy" id="1819745"/>
    <lineage>
        <taxon>Eukaryota</taxon>
        <taxon>Metazoa</taxon>
        <taxon>Spiralia</taxon>
        <taxon>Lophotrochozoa</taxon>
        <taxon>Mesozoa</taxon>
        <taxon>Orthonectida</taxon>
        <taxon>Rhopaluridae</taxon>
        <taxon>Intoshia</taxon>
    </lineage>
</organism>
<feature type="region of interest" description="Disordered" evidence="1">
    <location>
        <begin position="182"/>
        <end position="205"/>
    </location>
</feature>
<dbReference type="Proteomes" id="UP000078046">
    <property type="component" value="Unassembled WGS sequence"/>
</dbReference>
<evidence type="ECO:0000313" key="4">
    <source>
        <dbReference type="Proteomes" id="UP000078046"/>
    </source>
</evidence>
<protein>
    <submittedName>
        <fullName evidence="3">Uncharacterized protein</fullName>
    </submittedName>
</protein>
<sequence length="256" mass="30894">MCMISIFVCAIIKLCIFVKSYQISVDNVWISQFENVSIKSSFISIDVNLDGYLDVVIRSATEMDKRFIPQHVCEKLYQREKFKLLMICVISYEFIKIFYLIRKAYRHREIGTVERLNRIYREKLRTRSQEDFDNWDEDLKKKIEFHNRNYVDRMKHHYDKRVQKSKSYHTDNYISNKPIKSKEQKLYKPRSDQNRVRKPPPHLSNSDTTINQWIQYIKYYTLVINCETWDDNNMYCATCKNNHPLIIEENGKANCP</sequence>
<keyword evidence="2" id="KW-0732">Signal</keyword>
<evidence type="ECO:0000256" key="1">
    <source>
        <dbReference type="SAM" id="MobiDB-lite"/>
    </source>
</evidence>
<gene>
    <name evidence="3" type="ORF">A3Q56_07684</name>
</gene>
<feature type="compositionally biased region" description="Basic and acidic residues" evidence="1">
    <location>
        <begin position="182"/>
        <end position="195"/>
    </location>
</feature>
<name>A0A177ARK0_9BILA</name>
<reference evidence="3 4" key="1">
    <citation type="submission" date="2016-04" db="EMBL/GenBank/DDBJ databases">
        <title>The genome of Intoshia linei affirms orthonectids as highly simplified spiralians.</title>
        <authorList>
            <person name="Mikhailov K.V."/>
            <person name="Slusarev G.S."/>
            <person name="Nikitin M.A."/>
            <person name="Logacheva M.D."/>
            <person name="Penin A."/>
            <person name="Aleoshin V."/>
            <person name="Panchin Y.V."/>
        </authorList>
    </citation>
    <scope>NUCLEOTIDE SEQUENCE [LARGE SCALE GENOMIC DNA]</scope>
    <source>
        <strain evidence="3">Intl2013</strain>
        <tissue evidence="3">Whole animal</tissue>
    </source>
</reference>
<accession>A0A177ARK0</accession>
<feature type="signal peptide" evidence="2">
    <location>
        <begin position="1"/>
        <end position="20"/>
    </location>
</feature>
<comment type="caution">
    <text evidence="3">The sequence shown here is derived from an EMBL/GenBank/DDBJ whole genome shotgun (WGS) entry which is preliminary data.</text>
</comment>
<dbReference type="EMBL" id="LWCA01001724">
    <property type="protein sequence ID" value="OAF64605.1"/>
    <property type="molecule type" value="Genomic_DNA"/>
</dbReference>
<dbReference type="AlphaFoldDB" id="A0A177ARK0"/>
<proteinExistence type="predicted"/>
<feature type="chain" id="PRO_5008056706" evidence="2">
    <location>
        <begin position="21"/>
        <end position="256"/>
    </location>
</feature>
<evidence type="ECO:0000256" key="2">
    <source>
        <dbReference type="SAM" id="SignalP"/>
    </source>
</evidence>
<feature type="non-terminal residue" evidence="3">
    <location>
        <position position="256"/>
    </location>
</feature>